<dbReference type="AlphaFoldDB" id="A0A1I7WTH7"/>
<name>A0A1I7WTH7_HETBA</name>
<accession>A0A1I7WTH7</accession>
<organism evidence="1 2">
    <name type="scientific">Heterorhabditis bacteriophora</name>
    <name type="common">Entomopathogenic nematode worm</name>
    <dbReference type="NCBI Taxonomy" id="37862"/>
    <lineage>
        <taxon>Eukaryota</taxon>
        <taxon>Metazoa</taxon>
        <taxon>Ecdysozoa</taxon>
        <taxon>Nematoda</taxon>
        <taxon>Chromadorea</taxon>
        <taxon>Rhabditida</taxon>
        <taxon>Rhabditina</taxon>
        <taxon>Rhabditomorpha</taxon>
        <taxon>Strongyloidea</taxon>
        <taxon>Heterorhabditidae</taxon>
        <taxon>Heterorhabditis</taxon>
    </lineage>
</organism>
<keyword evidence="1" id="KW-1185">Reference proteome</keyword>
<evidence type="ECO:0000313" key="2">
    <source>
        <dbReference type="WBParaSite" id="Hba_08482"/>
    </source>
</evidence>
<reference evidence="2" key="1">
    <citation type="submission" date="2016-11" db="UniProtKB">
        <authorList>
            <consortium name="WormBaseParasite"/>
        </authorList>
    </citation>
    <scope>IDENTIFICATION</scope>
</reference>
<dbReference type="Proteomes" id="UP000095283">
    <property type="component" value="Unplaced"/>
</dbReference>
<protein>
    <submittedName>
        <fullName evidence="2">Kinesin motor domain-containing protein</fullName>
    </submittedName>
</protein>
<dbReference type="WBParaSite" id="Hba_08482">
    <property type="protein sequence ID" value="Hba_08482"/>
    <property type="gene ID" value="Hba_08482"/>
</dbReference>
<proteinExistence type="predicted"/>
<evidence type="ECO:0000313" key="1">
    <source>
        <dbReference type="Proteomes" id="UP000095283"/>
    </source>
</evidence>
<sequence length="77" mass="8710">MYTTAIADPDYFTSKQGVIDLAEFSQNTDNLNITAVQEVLKRLQSRCIRHSALTISRTVYSVLGENSSLKERQELTE</sequence>